<feature type="coiled-coil region" evidence="1">
    <location>
        <begin position="257"/>
        <end position="318"/>
    </location>
</feature>
<proteinExistence type="predicted"/>
<dbReference type="OrthoDB" id="10250120at2759"/>
<name>A0A9P6CR75_9AGAR</name>
<evidence type="ECO:0008006" key="4">
    <source>
        <dbReference type="Google" id="ProtNLM"/>
    </source>
</evidence>
<dbReference type="GO" id="GO:0006900">
    <property type="term" value="P:vesicle budding from membrane"/>
    <property type="evidence" value="ECO:0007669"/>
    <property type="project" value="TreeGrafter"/>
</dbReference>
<evidence type="ECO:0000256" key="1">
    <source>
        <dbReference type="SAM" id="Coils"/>
    </source>
</evidence>
<dbReference type="GO" id="GO:0009898">
    <property type="term" value="C:cytoplasmic side of plasma membrane"/>
    <property type="evidence" value="ECO:0007669"/>
    <property type="project" value="TreeGrafter"/>
</dbReference>
<keyword evidence="1" id="KW-0175">Coiled coil</keyword>
<dbReference type="PANTHER" id="PTHR22761:SF96">
    <property type="entry name" value="BCDNA.GH08385"/>
    <property type="match status" value="1"/>
</dbReference>
<dbReference type="Pfam" id="PF03357">
    <property type="entry name" value="Snf7"/>
    <property type="match status" value="1"/>
</dbReference>
<sequence>MYDPGWLPVRIASYVVGKPLWWALEQIGIVGEEGLLGGSSRGHHHKDTSWWDTYVLLHLVEAAADEVLERQAGLQVNAGDALYTLDTFRTTFGACVDAAGLLEPLRELDARVLVKYLERDRGALVVDKEIIKFVDKQAPAEECTITGVDAGIVELKTAIRNLYAQVDALHGKIDDCTHKASAALQQKRKPAALSYLRSRKLLEEQLNKRLGSLSTLESTFLTVEAAAGDIKIMKTYESSTATLRAILAHPSIERSSVDKTMEALAEASTDAKELDDAIRIGGDVALGVGEIVDDEELEEEWKAMVKEMEAQNKVKESRSAVHNVLGQAGNAPTHMLVAESSPHAPRIPLSS</sequence>
<dbReference type="Proteomes" id="UP000807469">
    <property type="component" value="Unassembled WGS sequence"/>
</dbReference>
<dbReference type="InterPro" id="IPR005024">
    <property type="entry name" value="Snf7_fam"/>
</dbReference>
<dbReference type="PANTHER" id="PTHR22761">
    <property type="entry name" value="CHARGED MULTIVESICULAR BODY PROTEIN"/>
    <property type="match status" value="1"/>
</dbReference>
<dbReference type="AlphaFoldDB" id="A0A9P6CR75"/>
<dbReference type="GO" id="GO:0032511">
    <property type="term" value="P:late endosome to vacuole transport via multivesicular body sorting pathway"/>
    <property type="evidence" value="ECO:0007669"/>
    <property type="project" value="TreeGrafter"/>
</dbReference>
<dbReference type="GO" id="GO:0005771">
    <property type="term" value="C:multivesicular body"/>
    <property type="evidence" value="ECO:0007669"/>
    <property type="project" value="TreeGrafter"/>
</dbReference>
<organism evidence="2 3">
    <name type="scientific">Pholiota conissans</name>
    <dbReference type="NCBI Taxonomy" id="109636"/>
    <lineage>
        <taxon>Eukaryota</taxon>
        <taxon>Fungi</taxon>
        <taxon>Dikarya</taxon>
        <taxon>Basidiomycota</taxon>
        <taxon>Agaricomycotina</taxon>
        <taxon>Agaricomycetes</taxon>
        <taxon>Agaricomycetidae</taxon>
        <taxon>Agaricales</taxon>
        <taxon>Agaricineae</taxon>
        <taxon>Strophariaceae</taxon>
        <taxon>Pholiota</taxon>
    </lineage>
</organism>
<dbReference type="GO" id="GO:0000815">
    <property type="term" value="C:ESCRT III complex"/>
    <property type="evidence" value="ECO:0007669"/>
    <property type="project" value="TreeGrafter"/>
</dbReference>
<evidence type="ECO:0000313" key="3">
    <source>
        <dbReference type="Proteomes" id="UP000807469"/>
    </source>
</evidence>
<comment type="caution">
    <text evidence="2">The sequence shown here is derived from an EMBL/GenBank/DDBJ whole genome shotgun (WGS) entry which is preliminary data.</text>
</comment>
<dbReference type="Gene3D" id="1.10.287.1060">
    <property type="entry name" value="ESAT-6-like"/>
    <property type="match status" value="1"/>
</dbReference>
<dbReference type="EMBL" id="MU155316">
    <property type="protein sequence ID" value="KAF9475867.1"/>
    <property type="molecule type" value="Genomic_DNA"/>
</dbReference>
<keyword evidence="3" id="KW-1185">Reference proteome</keyword>
<evidence type="ECO:0000313" key="2">
    <source>
        <dbReference type="EMBL" id="KAF9475867.1"/>
    </source>
</evidence>
<gene>
    <name evidence="2" type="ORF">BDN70DRAFT_883201</name>
</gene>
<protein>
    <recommendedName>
        <fullName evidence="4">Charged multivesicular body protein 7</fullName>
    </recommendedName>
</protein>
<accession>A0A9P6CR75</accession>
<reference evidence="2" key="1">
    <citation type="submission" date="2020-11" db="EMBL/GenBank/DDBJ databases">
        <authorList>
            <consortium name="DOE Joint Genome Institute"/>
            <person name="Ahrendt S."/>
            <person name="Riley R."/>
            <person name="Andreopoulos W."/>
            <person name="Labutti K."/>
            <person name="Pangilinan J."/>
            <person name="Ruiz-Duenas F.J."/>
            <person name="Barrasa J.M."/>
            <person name="Sanchez-Garcia M."/>
            <person name="Camarero S."/>
            <person name="Miyauchi S."/>
            <person name="Serrano A."/>
            <person name="Linde D."/>
            <person name="Babiker R."/>
            <person name="Drula E."/>
            <person name="Ayuso-Fernandez I."/>
            <person name="Pacheco R."/>
            <person name="Padilla G."/>
            <person name="Ferreira P."/>
            <person name="Barriuso J."/>
            <person name="Kellner H."/>
            <person name="Castanera R."/>
            <person name="Alfaro M."/>
            <person name="Ramirez L."/>
            <person name="Pisabarro A.G."/>
            <person name="Kuo A."/>
            <person name="Tritt A."/>
            <person name="Lipzen A."/>
            <person name="He G."/>
            <person name="Yan M."/>
            <person name="Ng V."/>
            <person name="Cullen D."/>
            <person name="Martin F."/>
            <person name="Rosso M.-N."/>
            <person name="Henrissat B."/>
            <person name="Hibbett D."/>
            <person name="Martinez A.T."/>
            <person name="Grigoriev I.V."/>
        </authorList>
    </citation>
    <scope>NUCLEOTIDE SEQUENCE</scope>
    <source>
        <strain evidence="2">CIRM-BRFM 674</strain>
    </source>
</reference>